<evidence type="ECO:0000313" key="2">
    <source>
        <dbReference type="Proteomes" id="UP000250675"/>
    </source>
</evidence>
<evidence type="ECO:0000313" key="1">
    <source>
        <dbReference type="EMBL" id="SQC20998.1"/>
    </source>
</evidence>
<dbReference type="EMBL" id="UASO01000004">
    <property type="protein sequence ID" value="SQC20998.1"/>
    <property type="molecule type" value="Genomic_DNA"/>
</dbReference>
<name>A0A2X3CVT9_KLEPN</name>
<accession>A0A2X3CVT9</accession>
<dbReference type="Proteomes" id="UP000250675">
    <property type="component" value="Unassembled WGS sequence"/>
</dbReference>
<reference evidence="1 2" key="1">
    <citation type="submission" date="2018-06" db="EMBL/GenBank/DDBJ databases">
        <authorList>
            <consortium name="Pathogen Informatics"/>
            <person name="Doyle S."/>
        </authorList>
    </citation>
    <scope>NUCLEOTIDE SEQUENCE [LARGE SCALE GENOMIC DNA]</scope>
    <source>
        <strain evidence="1 2">NCTC9645</strain>
    </source>
</reference>
<gene>
    <name evidence="1" type="ORF">NCTC9645_01972</name>
</gene>
<proteinExistence type="predicted"/>
<protein>
    <submittedName>
        <fullName evidence="1">Uncharacterized protein</fullName>
    </submittedName>
</protein>
<sequence length="76" mass="9001">MTLTSFLSVSGCQYQDDGAKRIYHLTNKATVIEYPRLPVRSRFQFYDPRGNKVHTNGERVAMKQAVERHKKLWRFQ</sequence>
<organism evidence="1 2">
    <name type="scientific">Klebsiella pneumoniae</name>
    <dbReference type="NCBI Taxonomy" id="573"/>
    <lineage>
        <taxon>Bacteria</taxon>
        <taxon>Pseudomonadati</taxon>
        <taxon>Pseudomonadota</taxon>
        <taxon>Gammaproteobacteria</taxon>
        <taxon>Enterobacterales</taxon>
        <taxon>Enterobacteriaceae</taxon>
        <taxon>Klebsiella/Raoultella group</taxon>
        <taxon>Klebsiella</taxon>
        <taxon>Klebsiella pneumoniae complex</taxon>
    </lineage>
</organism>
<dbReference type="AlphaFoldDB" id="A0A2X3CVT9"/>